<feature type="region of interest" description="Disordered" evidence="1">
    <location>
        <begin position="1"/>
        <end position="21"/>
    </location>
</feature>
<dbReference type="InterPro" id="IPR032585">
    <property type="entry name" value="DUF4912"/>
</dbReference>
<organism evidence="2 3">
    <name type="scientific">Prochlorococcus marinus (strain MIT 9313)</name>
    <dbReference type="NCBI Taxonomy" id="74547"/>
    <lineage>
        <taxon>Bacteria</taxon>
        <taxon>Bacillati</taxon>
        <taxon>Cyanobacteriota</taxon>
        <taxon>Cyanophyceae</taxon>
        <taxon>Synechococcales</taxon>
        <taxon>Prochlorococcaceae</taxon>
        <taxon>Prochlorococcus</taxon>
    </lineage>
</organism>
<evidence type="ECO:0000313" key="3">
    <source>
        <dbReference type="Proteomes" id="UP000001423"/>
    </source>
</evidence>
<name>Q7V8N0_PROMM</name>
<dbReference type="KEGG" id="pmt:PMT_0307"/>
<feature type="compositionally biased region" description="Low complexity" evidence="1">
    <location>
        <begin position="165"/>
        <end position="180"/>
    </location>
</feature>
<dbReference type="HOGENOM" id="CLU_996998_0_0_3"/>
<feature type="compositionally biased region" description="Polar residues" evidence="1">
    <location>
        <begin position="11"/>
        <end position="21"/>
    </location>
</feature>
<evidence type="ECO:0000256" key="1">
    <source>
        <dbReference type="SAM" id="MobiDB-lite"/>
    </source>
</evidence>
<feature type="region of interest" description="Disordered" evidence="1">
    <location>
        <begin position="219"/>
        <end position="279"/>
    </location>
</feature>
<feature type="compositionally biased region" description="Polar residues" evidence="1">
    <location>
        <begin position="181"/>
        <end position="192"/>
    </location>
</feature>
<dbReference type="RefSeq" id="WP_011129686.1">
    <property type="nucleotide sequence ID" value="NC_005071.1"/>
</dbReference>
<evidence type="ECO:0008006" key="4">
    <source>
        <dbReference type="Google" id="ProtNLM"/>
    </source>
</evidence>
<proteinExistence type="predicted"/>
<keyword evidence="3" id="KW-1185">Reference proteome</keyword>
<dbReference type="Pfam" id="PF16258">
    <property type="entry name" value="DUF4912"/>
    <property type="match status" value="1"/>
</dbReference>
<feature type="region of interest" description="Disordered" evidence="1">
    <location>
        <begin position="165"/>
        <end position="192"/>
    </location>
</feature>
<evidence type="ECO:0000313" key="2">
    <source>
        <dbReference type="EMBL" id="CAE20482.1"/>
    </source>
</evidence>
<protein>
    <recommendedName>
        <fullName evidence="4">DUF4912 domain-containing protein</fullName>
    </recommendedName>
</protein>
<accession>Q7V8N0</accession>
<feature type="compositionally biased region" description="Basic and acidic residues" evidence="1">
    <location>
        <begin position="235"/>
        <end position="244"/>
    </location>
</feature>
<dbReference type="AlphaFoldDB" id="Q7V8N0"/>
<dbReference type="Proteomes" id="UP000001423">
    <property type="component" value="Chromosome"/>
</dbReference>
<feature type="region of interest" description="Disordered" evidence="1">
    <location>
        <begin position="34"/>
        <end position="62"/>
    </location>
</feature>
<dbReference type="OrthoDB" id="417618at2"/>
<sequence length="279" mass="30884">MISADLPVTGQEKSTNKGVSSLVQGIQQRFQAFVTKPKGSSKSSPEAFEKQPSSNEDRVQDSSYVSLHPKDSKWARCSWSISKADQQRAKKSKAKALCLRLVDLYSHTDALISRHAIKEILVDSEANEWFLPVPMGGRDYLLELGYQLPKGGWLSLAFSEPVYVPQSDPSEQSSDSSSSSLRQEQNVASQPFSLTSSVAEVADFGDDGMHEQMYQRAISNNPSFGIGSETLQGDGRSDRSRRFSNDSGSGWLDSGRGQFLRRRKSQQNDPDNASDSDWF</sequence>
<dbReference type="eggNOG" id="COG3330">
    <property type="taxonomic scope" value="Bacteria"/>
</dbReference>
<dbReference type="EMBL" id="BX548175">
    <property type="protein sequence ID" value="CAE20482.1"/>
    <property type="molecule type" value="Genomic_DNA"/>
</dbReference>
<gene>
    <name evidence="2" type="ordered locus">PMT_0307</name>
</gene>
<reference evidence="2 3" key="1">
    <citation type="journal article" date="2003" name="Nature">
        <title>Genome divergence in two Prochlorococcus ecotypes reflects oceanic niche differentiation.</title>
        <authorList>
            <person name="Rocap G."/>
            <person name="Larimer F.W."/>
            <person name="Lamerdin J.E."/>
            <person name="Malfatti S."/>
            <person name="Chain P."/>
            <person name="Ahlgren N.A."/>
            <person name="Arellano A."/>
            <person name="Coleman M."/>
            <person name="Hauser L."/>
            <person name="Hess W.R."/>
            <person name="Johnson Z.I."/>
            <person name="Land M.L."/>
            <person name="Lindell D."/>
            <person name="Post A.F."/>
            <person name="Regala W."/>
            <person name="Shah M."/>
            <person name="Shaw S.L."/>
            <person name="Steglich C."/>
            <person name="Sullivan M.B."/>
            <person name="Ting C.S."/>
            <person name="Tolonen A."/>
            <person name="Webb E.A."/>
            <person name="Zinser E.R."/>
            <person name="Chisholm S.W."/>
        </authorList>
    </citation>
    <scope>NUCLEOTIDE SEQUENCE [LARGE SCALE GENOMIC DNA]</scope>
    <source>
        <strain evidence="3">MIT 9313</strain>
    </source>
</reference>